<evidence type="ECO:0000313" key="2">
    <source>
        <dbReference type="Proteomes" id="UP000199048"/>
    </source>
</evidence>
<dbReference type="STRING" id="582667.SAMN05192568_10643"/>
<evidence type="ECO:0000313" key="1">
    <source>
        <dbReference type="EMBL" id="SFM84648.1"/>
    </source>
</evidence>
<keyword evidence="2" id="KW-1185">Reference proteome</keyword>
<proteinExistence type="predicted"/>
<sequence>MRDTSYHPVHAYLETGARRIGRIRRQTADRNRSMRARWREEGRPDPATLDRAIVDALRAMLLSAPEGQRLSTPLDPGALLLETARHLVERTERSKARGRDVTVFKREAVSETLQSRLLEAPKRPSWYDGNSRAGE</sequence>
<dbReference type="AlphaFoldDB" id="A0A1I4U6P1"/>
<accession>A0A1I4U6P1</accession>
<dbReference type="EMBL" id="FOTK01000064">
    <property type="protein sequence ID" value="SFM84648.1"/>
    <property type="molecule type" value="Genomic_DNA"/>
</dbReference>
<protein>
    <submittedName>
        <fullName evidence="1">Uncharacterized protein</fullName>
    </submittedName>
</protein>
<organism evidence="1 2">
    <name type="scientific">Methylobacterium pseudosasicola</name>
    <dbReference type="NCBI Taxonomy" id="582667"/>
    <lineage>
        <taxon>Bacteria</taxon>
        <taxon>Pseudomonadati</taxon>
        <taxon>Pseudomonadota</taxon>
        <taxon>Alphaproteobacteria</taxon>
        <taxon>Hyphomicrobiales</taxon>
        <taxon>Methylobacteriaceae</taxon>
        <taxon>Methylobacterium</taxon>
    </lineage>
</organism>
<dbReference type="Proteomes" id="UP000199048">
    <property type="component" value="Unassembled WGS sequence"/>
</dbReference>
<dbReference type="RefSeq" id="WP_244537398.1">
    <property type="nucleotide sequence ID" value="NZ_FOTK01000064.1"/>
</dbReference>
<gene>
    <name evidence="1" type="ORF">SAMN05192568_10643</name>
</gene>
<name>A0A1I4U6P1_9HYPH</name>
<reference evidence="2" key="1">
    <citation type="submission" date="2016-10" db="EMBL/GenBank/DDBJ databases">
        <authorList>
            <person name="Varghese N."/>
            <person name="Submissions S."/>
        </authorList>
    </citation>
    <scope>NUCLEOTIDE SEQUENCE [LARGE SCALE GENOMIC DNA]</scope>
    <source>
        <strain evidence="2">BL36</strain>
    </source>
</reference>